<feature type="non-terminal residue" evidence="12">
    <location>
        <position position="388"/>
    </location>
</feature>
<gene>
    <name evidence="12" type="ORF">B4U80_03234</name>
</gene>
<evidence type="ECO:0000256" key="9">
    <source>
        <dbReference type="ARBA" id="ARBA00023224"/>
    </source>
</evidence>
<name>A0A443SBC5_9ACAR</name>
<comment type="similarity">
    <text evidence="2">Belongs to the G-protein coupled receptor 1 family.</text>
</comment>
<organism evidence="12 13">
    <name type="scientific">Leptotrombidium deliense</name>
    <dbReference type="NCBI Taxonomy" id="299467"/>
    <lineage>
        <taxon>Eukaryota</taxon>
        <taxon>Metazoa</taxon>
        <taxon>Ecdysozoa</taxon>
        <taxon>Arthropoda</taxon>
        <taxon>Chelicerata</taxon>
        <taxon>Arachnida</taxon>
        <taxon>Acari</taxon>
        <taxon>Acariformes</taxon>
        <taxon>Trombidiformes</taxon>
        <taxon>Prostigmata</taxon>
        <taxon>Anystina</taxon>
        <taxon>Parasitengona</taxon>
        <taxon>Trombiculoidea</taxon>
        <taxon>Trombiculidae</taxon>
        <taxon>Leptotrombidium</taxon>
    </lineage>
</organism>
<evidence type="ECO:0000313" key="13">
    <source>
        <dbReference type="Proteomes" id="UP000288716"/>
    </source>
</evidence>
<dbReference type="PANTHER" id="PTHR24247">
    <property type="entry name" value="5-HYDROXYTRYPTAMINE RECEPTOR"/>
    <property type="match status" value="1"/>
</dbReference>
<dbReference type="GO" id="GO:0030594">
    <property type="term" value="F:neurotransmitter receptor activity"/>
    <property type="evidence" value="ECO:0007669"/>
    <property type="project" value="TreeGrafter"/>
</dbReference>
<dbReference type="InterPro" id="IPR017452">
    <property type="entry name" value="GPCR_Rhodpsn_7TM"/>
</dbReference>
<evidence type="ECO:0000256" key="8">
    <source>
        <dbReference type="ARBA" id="ARBA00023170"/>
    </source>
</evidence>
<dbReference type="CDD" id="cd00637">
    <property type="entry name" value="7tm_classA_rhodopsin-like"/>
    <property type="match status" value="1"/>
</dbReference>
<feature type="domain" description="G-protein coupled receptors family 1 profile" evidence="11">
    <location>
        <begin position="88"/>
        <end position="196"/>
    </location>
</feature>
<feature type="transmembrane region" description="Helical" evidence="10">
    <location>
        <begin position="260"/>
        <end position="280"/>
    </location>
</feature>
<dbReference type="GO" id="GO:0005886">
    <property type="term" value="C:plasma membrane"/>
    <property type="evidence" value="ECO:0007669"/>
    <property type="project" value="UniProtKB-SubCell"/>
</dbReference>
<evidence type="ECO:0000256" key="10">
    <source>
        <dbReference type="SAM" id="Phobius"/>
    </source>
</evidence>
<evidence type="ECO:0000256" key="3">
    <source>
        <dbReference type="ARBA" id="ARBA00022475"/>
    </source>
</evidence>
<evidence type="ECO:0000256" key="1">
    <source>
        <dbReference type="ARBA" id="ARBA00004651"/>
    </source>
</evidence>
<dbReference type="STRING" id="299467.A0A443SBC5"/>
<feature type="transmembrane region" description="Helical" evidence="10">
    <location>
        <begin position="292"/>
        <end position="311"/>
    </location>
</feature>
<dbReference type="PROSITE" id="PS50262">
    <property type="entry name" value="G_PROTEIN_RECEP_F1_2"/>
    <property type="match status" value="1"/>
</dbReference>
<feature type="transmembrane region" description="Helical" evidence="10">
    <location>
        <begin position="187"/>
        <end position="208"/>
    </location>
</feature>
<dbReference type="GO" id="GO:0045202">
    <property type="term" value="C:synapse"/>
    <property type="evidence" value="ECO:0007669"/>
    <property type="project" value="GOC"/>
</dbReference>
<dbReference type="GO" id="GO:0030425">
    <property type="term" value="C:dendrite"/>
    <property type="evidence" value="ECO:0007669"/>
    <property type="project" value="TreeGrafter"/>
</dbReference>
<dbReference type="SUPFAM" id="SSF81321">
    <property type="entry name" value="Family A G protein-coupled receptor-like"/>
    <property type="match status" value="1"/>
</dbReference>
<accession>A0A443SBC5</accession>
<evidence type="ECO:0000259" key="11">
    <source>
        <dbReference type="PROSITE" id="PS50262"/>
    </source>
</evidence>
<feature type="transmembrane region" description="Helical" evidence="10">
    <location>
        <begin position="108"/>
        <end position="133"/>
    </location>
</feature>
<comment type="subcellular location">
    <subcellularLocation>
        <location evidence="1">Cell membrane</location>
        <topology evidence="1">Multi-pass membrane protein</topology>
    </subcellularLocation>
</comment>
<evidence type="ECO:0000256" key="4">
    <source>
        <dbReference type="ARBA" id="ARBA00022692"/>
    </source>
</evidence>
<dbReference type="GO" id="GO:0007187">
    <property type="term" value="P:G protein-coupled receptor signaling pathway, coupled to cyclic nucleotide second messenger"/>
    <property type="evidence" value="ECO:0007669"/>
    <property type="project" value="TreeGrafter"/>
</dbReference>
<feature type="transmembrane region" description="Helical" evidence="10">
    <location>
        <begin position="145"/>
        <end position="166"/>
    </location>
</feature>
<keyword evidence="6" id="KW-0297">G-protein coupled receptor</keyword>
<keyword evidence="13" id="KW-1185">Reference proteome</keyword>
<dbReference type="AlphaFoldDB" id="A0A443SBC5"/>
<dbReference type="Proteomes" id="UP000288716">
    <property type="component" value="Unassembled WGS sequence"/>
</dbReference>
<dbReference type="VEuPathDB" id="VectorBase:LDEU007266"/>
<dbReference type="InterPro" id="IPR000276">
    <property type="entry name" value="GPCR_Rhodpsn"/>
</dbReference>
<evidence type="ECO:0000256" key="7">
    <source>
        <dbReference type="ARBA" id="ARBA00023136"/>
    </source>
</evidence>
<evidence type="ECO:0000256" key="2">
    <source>
        <dbReference type="ARBA" id="ARBA00010663"/>
    </source>
</evidence>
<dbReference type="PRINTS" id="PR00237">
    <property type="entry name" value="GPCRRHODOPSN"/>
</dbReference>
<dbReference type="OrthoDB" id="5984709at2759"/>
<keyword evidence="8 12" id="KW-0675">Receptor</keyword>
<proteinExistence type="inferred from homology"/>
<feature type="transmembrane region" description="Helical" evidence="10">
    <location>
        <begin position="75"/>
        <end position="96"/>
    </location>
</feature>
<keyword evidence="5 10" id="KW-1133">Transmembrane helix</keyword>
<sequence length="388" mass="42462">MTVLNVTSVVSGPAIAFDDSYQWNYGFDSQSNVYALASKSMNAYDIHDKNHCKNDVLNPSSAADASVNWNGVMRLLFLSLVSTGGSMGSIFIISAITVIDTFQTRGNVYLVSLALGHLMVTIFVLPASCVAIMAGIPNDPSICHFQWILTIACLMISVLSFMLMAVENFLGLGSLVAYDICCTKLRILAFVFLTWLWGIGFASAQHVYNFGPSFCAHERSNPIWLPYHASVAGCALYETNPSEDPWAYVFTDESLSHSNAVVYLISLLMWAPFCVVSGISTVKPVSNDVLQTVWWIAISNSCSYSFVYAFTNKDFGDAFFKLFYYCCCKSHVTFTRKGAGIRRAVANDPMGLRVHIIPGLNIYNQRRDPPMATVPSRAVGGGGFGAMG</sequence>
<dbReference type="EMBL" id="NCKV01004425">
    <property type="protein sequence ID" value="RWS24774.1"/>
    <property type="molecule type" value="Genomic_DNA"/>
</dbReference>
<evidence type="ECO:0000313" key="12">
    <source>
        <dbReference type="EMBL" id="RWS24774.1"/>
    </source>
</evidence>
<keyword evidence="9" id="KW-0807">Transducer</keyword>
<dbReference type="GO" id="GO:0007268">
    <property type="term" value="P:chemical synaptic transmission"/>
    <property type="evidence" value="ECO:0007669"/>
    <property type="project" value="TreeGrafter"/>
</dbReference>
<comment type="caution">
    <text evidence="12">The sequence shown here is derived from an EMBL/GenBank/DDBJ whole genome shotgun (WGS) entry which is preliminary data.</text>
</comment>
<evidence type="ECO:0000256" key="6">
    <source>
        <dbReference type="ARBA" id="ARBA00023040"/>
    </source>
</evidence>
<keyword evidence="4 10" id="KW-0812">Transmembrane</keyword>
<keyword evidence="7 10" id="KW-0472">Membrane</keyword>
<dbReference type="Pfam" id="PF00001">
    <property type="entry name" value="7tm_1"/>
    <property type="match status" value="1"/>
</dbReference>
<dbReference type="Gene3D" id="1.20.1070.10">
    <property type="entry name" value="Rhodopsin 7-helix transmembrane proteins"/>
    <property type="match status" value="2"/>
</dbReference>
<reference evidence="12 13" key="1">
    <citation type="journal article" date="2018" name="Gigascience">
        <title>Genomes of trombidid mites reveal novel predicted allergens and laterally-transferred genes associated with secondary metabolism.</title>
        <authorList>
            <person name="Dong X."/>
            <person name="Chaisiri K."/>
            <person name="Xia D."/>
            <person name="Armstrong S.D."/>
            <person name="Fang Y."/>
            <person name="Donnelly M.J."/>
            <person name="Kadowaki T."/>
            <person name="McGarry J.W."/>
            <person name="Darby A.C."/>
            <person name="Makepeace B.L."/>
        </authorList>
    </citation>
    <scope>NUCLEOTIDE SEQUENCE [LARGE SCALE GENOMIC DNA]</scope>
    <source>
        <strain evidence="12">UoL-UT</strain>
    </source>
</reference>
<keyword evidence="3" id="KW-1003">Cell membrane</keyword>
<protein>
    <submittedName>
        <fullName evidence="12">Histamine H2 receptor-like protein</fullName>
    </submittedName>
</protein>
<dbReference type="GO" id="GO:0004993">
    <property type="term" value="F:G protein-coupled serotonin receptor activity"/>
    <property type="evidence" value="ECO:0007669"/>
    <property type="project" value="TreeGrafter"/>
</dbReference>
<evidence type="ECO:0000256" key="5">
    <source>
        <dbReference type="ARBA" id="ARBA00022989"/>
    </source>
</evidence>